<dbReference type="InterPro" id="IPR033562">
    <property type="entry name" value="PLPL"/>
</dbReference>
<reference evidence="3 4" key="1">
    <citation type="journal article" date="2021" name="Sci. Rep.">
        <title>The genome of the diatom Chaetoceros tenuissimus carries an ancient integrated fragment of an extant virus.</title>
        <authorList>
            <person name="Hongo Y."/>
            <person name="Kimura K."/>
            <person name="Takaki Y."/>
            <person name="Yoshida Y."/>
            <person name="Baba S."/>
            <person name="Kobayashi G."/>
            <person name="Nagasaki K."/>
            <person name="Hano T."/>
            <person name="Tomaru Y."/>
        </authorList>
    </citation>
    <scope>NUCLEOTIDE SEQUENCE [LARGE SCALE GENOMIC DNA]</scope>
    <source>
        <strain evidence="3 4">NIES-3715</strain>
    </source>
</reference>
<proteinExistence type="predicted"/>
<feature type="domain" description="PNPLA" evidence="2">
    <location>
        <begin position="7"/>
        <end position="150"/>
    </location>
</feature>
<sequence length="295" mass="32872">MVVVGYSLSPGGLLFPWHIGVLSGLSYNGVLNNENPLAGSSAGAIAVASHGAGVKPEVALEATIRMSEESGYMGGARGNLLPLLQKELDFILDDDVHEVLNNREGFVGLAYKELFPFNRAILDTQFDDRDHVIDSVCNSSMFPFFTSNFPCRIARKTKDHEGLILPRIAVDGFFTVDRDRFGCPCFNTMTHARDDLKVDRTVTVSCLPNAVSLNASDEHNQISPLVEEDSIGQMQNLLRLATQCGDRKDYSKLYEDGFQDAERWIKEEEDRGYLQLPRELKREMYSKAISSKDLN</sequence>
<dbReference type="InterPro" id="IPR016035">
    <property type="entry name" value="Acyl_Trfase/lysoPLipase"/>
</dbReference>
<dbReference type="GO" id="GO:0005737">
    <property type="term" value="C:cytoplasm"/>
    <property type="evidence" value="ECO:0007669"/>
    <property type="project" value="TreeGrafter"/>
</dbReference>
<comment type="caution">
    <text evidence="3">The sequence shown here is derived from an EMBL/GenBank/DDBJ whole genome shotgun (WGS) entry which is preliminary data.</text>
</comment>
<name>A0AAD3D9Q4_9STRA</name>
<evidence type="ECO:0000313" key="4">
    <source>
        <dbReference type="Proteomes" id="UP001054902"/>
    </source>
</evidence>
<evidence type="ECO:0000259" key="2">
    <source>
        <dbReference type="Pfam" id="PF01734"/>
    </source>
</evidence>
<organism evidence="3 4">
    <name type="scientific">Chaetoceros tenuissimus</name>
    <dbReference type="NCBI Taxonomy" id="426638"/>
    <lineage>
        <taxon>Eukaryota</taxon>
        <taxon>Sar</taxon>
        <taxon>Stramenopiles</taxon>
        <taxon>Ochrophyta</taxon>
        <taxon>Bacillariophyta</taxon>
        <taxon>Coscinodiscophyceae</taxon>
        <taxon>Chaetocerotophycidae</taxon>
        <taxon>Chaetocerotales</taxon>
        <taxon>Chaetocerotaceae</taxon>
        <taxon>Chaetoceros</taxon>
    </lineage>
</organism>
<accession>A0AAD3D9Q4</accession>
<dbReference type="Pfam" id="PF01734">
    <property type="entry name" value="Patatin"/>
    <property type="match status" value="1"/>
</dbReference>
<dbReference type="Proteomes" id="UP001054902">
    <property type="component" value="Unassembled WGS sequence"/>
</dbReference>
<dbReference type="GO" id="GO:0004806">
    <property type="term" value="F:triacylglycerol lipase activity"/>
    <property type="evidence" value="ECO:0007669"/>
    <property type="project" value="TreeGrafter"/>
</dbReference>
<dbReference type="SUPFAM" id="SSF52151">
    <property type="entry name" value="FabD/lysophospholipase-like"/>
    <property type="match status" value="1"/>
</dbReference>
<dbReference type="InterPro" id="IPR002641">
    <property type="entry name" value="PNPLA_dom"/>
</dbReference>
<dbReference type="EMBL" id="BLLK01000069">
    <property type="protein sequence ID" value="GFH60358.1"/>
    <property type="molecule type" value="Genomic_DNA"/>
</dbReference>
<dbReference type="PANTHER" id="PTHR12406:SF7">
    <property type="entry name" value="PATATIN-LIKE PHOSPHOLIPASE DOMAIN-CONTAINING PROTEIN 4"/>
    <property type="match status" value="1"/>
</dbReference>
<protein>
    <recommendedName>
        <fullName evidence="2">PNPLA domain-containing protein</fullName>
    </recommendedName>
</protein>
<keyword evidence="1" id="KW-0443">Lipid metabolism</keyword>
<keyword evidence="4" id="KW-1185">Reference proteome</keyword>
<dbReference type="GO" id="GO:0019433">
    <property type="term" value="P:triglyceride catabolic process"/>
    <property type="evidence" value="ECO:0007669"/>
    <property type="project" value="TreeGrafter"/>
</dbReference>
<evidence type="ECO:0000313" key="3">
    <source>
        <dbReference type="EMBL" id="GFH60358.1"/>
    </source>
</evidence>
<dbReference type="GO" id="GO:0055088">
    <property type="term" value="P:lipid homeostasis"/>
    <property type="evidence" value="ECO:0007669"/>
    <property type="project" value="TreeGrafter"/>
</dbReference>
<dbReference type="GO" id="GO:0005811">
    <property type="term" value="C:lipid droplet"/>
    <property type="evidence" value="ECO:0007669"/>
    <property type="project" value="TreeGrafter"/>
</dbReference>
<dbReference type="PANTHER" id="PTHR12406">
    <property type="entry name" value="CALCIUM-INDEPENDENT PHOSPHOLIPASE A2 IPLA2 -RELATED"/>
    <property type="match status" value="1"/>
</dbReference>
<evidence type="ECO:0000256" key="1">
    <source>
        <dbReference type="ARBA" id="ARBA00023098"/>
    </source>
</evidence>
<dbReference type="GO" id="GO:0016020">
    <property type="term" value="C:membrane"/>
    <property type="evidence" value="ECO:0007669"/>
    <property type="project" value="TreeGrafter"/>
</dbReference>
<gene>
    <name evidence="3" type="ORF">CTEN210_16834</name>
</gene>
<dbReference type="AlphaFoldDB" id="A0AAD3D9Q4"/>